<comment type="caution">
    <text evidence="1">The sequence shown here is derived from an EMBL/GenBank/DDBJ whole genome shotgun (WGS) entry which is preliminary data.</text>
</comment>
<dbReference type="Proteomes" id="UP000031982">
    <property type="component" value="Unassembled WGS sequence"/>
</dbReference>
<reference evidence="1 2" key="1">
    <citation type="submission" date="2015-01" db="EMBL/GenBank/DDBJ databases">
        <title>Genome Assembly of Bacillus badius MTCC 1458.</title>
        <authorList>
            <person name="Verma A."/>
            <person name="Khatri I."/>
            <person name="Mual P."/>
            <person name="Subramanian S."/>
            <person name="Krishnamurthi S."/>
        </authorList>
    </citation>
    <scope>NUCLEOTIDE SEQUENCE [LARGE SCALE GENOMIC DNA]</scope>
    <source>
        <strain evidence="1 2">MTCC 1458</strain>
    </source>
</reference>
<organism evidence="1 2">
    <name type="scientific">Bacillus badius</name>
    <dbReference type="NCBI Taxonomy" id="1455"/>
    <lineage>
        <taxon>Bacteria</taxon>
        <taxon>Bacillati</taxon>
        <taxon>Bacillota</taxon>
        <taxon>Bacilli</taxon>
        <taxon>Bacillales</taxon>
        <taxon>Bacillaceae</taxon>
        <taxon>Pseudobacillus</taxon>
    </lineage>
</organism>
<name>A0ABR5ATZ0_BACBA</name>
<dbReference type="EMBL" id="JXLP01000010">
    <property type="protein sequence ID" value="KIL78208.1"/>
    <property type="molecule type" value="Genomic_DNA"/>
</dbReference>
<proteinExistence type="predicted"/>
<sequence>MPLCEEVTAAAILRMPMPPFMKEYFQRISNANFLALPLSSGAVAK</sequence>
<keyword evidence="2" id="KW-1185">Reference proteome</keyword>
<evidence type="ECO:0000313" key="2">
    <source>
        <dbReference type="Proteomes" id="UP000031982"/>
    </source>
</evidence>
<evidence type="ECO:0000313" key="1">
    <source>
        <dbReference type="EMBL" id="KIL78208.1"/>
    </source>
</evidence>
<protein>
    <submittedName>
        <fullName evidence="1">Uncharacterized protein</fullName>
    </submittedName>
</protein>
<accession>A0ABR5ATZ0</accession>
<gene>
    <name evidence="1" type="ORF">SD77_0809</name>
</gene>